<feature type="compositionally biased region" description="Pro residues" evidence="1">
    <location>
        <begin position="39"/>
        <end position="50"/>
    </location>
</feature>
<evidence type="ECO:0000313" key="2">
    <source>
        <dbReference type="EMBL" id="KAJ8775798.1"/>
    </source>
</evidence>
<evidence type="ECO:0000313" key="3">
    <source>
        <dbReference type="Proteomes" id="UP001159641"/>
    </source>
</evidence>
<feature type="compositionally biased region" description="Polar residues" evidence="1">
    <location>
        <begin position="19"/>
        <end position="30"/>
    </location>
</feature>
<feature type="compositionally biased region" description="Basic and acidic residues" evidence="1">
    <location>
        <begin position="57"/>
        <end position="68"/>
    </location>
</feature>
<gene>
    <name evidence="2" type="ORF">J1605_016127</name>
</gene>
<protein>
    <submittedName>
        <fullName evidence="2">Uncharacterized protein</fullName>
    </submittedName>
</protein>
<sequence length="331" mass="35419">MGAAAEWAGHAPPCLPCTRSVTSAAQTPTGSRRAGAVPQAPPPGPLPDPLPHAVTGQERREPKRDNGRSEAQAPSSPERASVGEGDPRVVPAHARGARTTADSSRDALASLSRRVLQRLLVWAATSAGQTSALIRHGGVDLIETSAPVQGPPAPTATPTPTPTRTGKCWKLDIRQAQPLDPLLQVRMRRGFTVSVWPRGYLYMLAPNWSVNAPCSYAHAPSSVTRKFSPPLKASARNVRPFLVCARASRGSRRETETSRLRLKVRLPRSRKSEGRFRVFREPWVGPETSGFPRAGDKDGGAGKVTLAPLLMPPRRRSLAPSGLGNVGLVQT</sequence>
<comment type="caution">
    <text evidence="2">The sequence shown here is derived from an EMBL/GenBank/DDBJ whole genome shotgun (WGS) entry which is preliminary data.</text>
</comment>
<feature type="compositionally biased region" description="Pro residues" evidence="1">
    <location>
        <begin position="149"/>
        <end position="161"/>
    </location>
</feature>
<keyword evidence="3" id="KW-1185">Reference proteome</keyword>
<evidence type="ECO:0000256" key="1">
    <source>
        <dbReference type="SAM" id="MobiDB-lite"/>
    </source>
</evidence>
<name>A0AB34G8L3_ESCRO</name>
<dbReference type="AlphaFoldDB" id="A0AB34G8L3"/>
<feature type="region of interest" description="Disordered" evidence="1">
    <location>
        <begin position="1"/>
        <end position="106"/>
    </location>
</feature>
<dbReference type="EMBL" id="JAIQCJ010002572">
    <property type="protein sequence ID" value="KAJ8775798.1"/>
    <property type="molecule type" value="Genomic_DNA"/>
</dbReference>
<reference evidence="2 3" key="1">
    <citation type="submission" date="2022-11" db="EMBL/GenBank/DDBJ databases">
        <title>Whole genome sequence of Eschrichtius robustus ER-17-0199.</title>
        <authorList>
            <person name="Bruniche-Olsen A."/>
            <person name="Black A.N."/>
            <person name="Fields C.J."/>
            <person name="Walden K."/>
            <person name="Dewoody J.A."/>
        </authorList>
    </citation>
    <scope>NUCLEOTIDE SEQUENCE [LARGE SCALE GENOMIC DNA]</scope>
    <source>
        <strain evidence="2">ER-17-0199</strain>
        <tissue evidence="2">Blubber</tissue>
    </source>
</reference>
<accession>A0AB34G8L3</accession>
<dbReference type="Proteomes" id="UP001159641">
    <property type="component" value="Unassembled WGS sequence"/>
</dbReference>
<feature type="region of interest" description="Disordered" evidence="1">
    <location>
        <begin position="144"/>
        <end position="164"/>
    </location>
</feature>
<proteinExistence type="predicted"/>
<organism evidence="2 3">
    <name type="scientific">Eschrichtius robustus</name>
    <name type="common">California gray whale</name>
    <name type="synonym">Eschrichtius gibbosus</name>
    <dbReference type="NCBI Taxonomy" id="9764"/>
    <lineage>
        <taxon>Eukaryota</taxon>
        <taxon>Metazoa</taxon>
        <taxon>Chordata</taxon>
        <taxon>Craniata</taxon>
        <taxon>Vertebrata</taxon>
        <taxon>Euteleostomi</taxon>
        <taxon>Mammalia</taxon>
        <taxon>Eutheria</taxon>
        <taxon>Laurasiatheria</taxon>
        <taxon>Artiodactyla</taxon>
        <taxon>Whippomorpha</taxon>
        <taxon>Cetacea</taxon>
        <taxon>Mysticeti</taxon>
        <taxon>Eschrichtiidae</taxon>
        <taxon>Eschrichtius</taxon>
    </lineage>
</organism>